<name>A0A848L684_9ACTN</name>
<dbReference type="Proteomes" id="UP000550729">
    <property type="component" value="Unassembled WGS sequence"/>
</dbReference>
<dbReference type="AlphaFoldDB" id="A0A848L684"/>
<comment type="caution">
    <text evidence="1">The sequence shown here is derived from an EMBL/GenBank/DDBJ whole genome shotgun (WGS) entry which is preliminary data.</text>
</comment>
<dbReference type="RefSeq" id="WP_170195626.1">
    <property type="nucleotide sequence ID" value="NZ_JABBNB010000020.1"/>
</dbReference>
<accession>A0A848L684</accession>
<evidence type="ECO:0000313" key="1">
    <source>
        <dbReference type="EMBL" id="NMO03118.1"/>
    </source>
</evidence>
<protein>
    <submittedName>
        <fullName evidence="1">Uncharacterized protein</fullName>
    </submittedName>
</protein>
<gene>
    <name evidence="1" type="ORF">HH308_18050</name>
</gene>
<keyword evidence="2" id="KW-1185">Reference proteome</keyword>
<reference evidence="1 2" key="1">
    <citation type="submission" date="2020-04" db="EMBL/GenBank/DDBJ databases">
        <title>Gordonia sp. nov. TBRC 11910.</title>
        <authorList>
            <person name="Suriyachadkun C."/>
        </authorList>
    </citation>
    <scope>NUCLEOTIDE SEQUENCE [LARGE SCALE GENOMIC DNA]</scope>
    <source>
        <strain evidence="1 2">TBRC 11910</strain>
    </source>
</reference>
<evidence type="ECO:0000313" key="2">
    <source>
        <dbReference type="Proteomes" id="UP000550729"/>
    </source>
</evidence>
<dbReference type="EMBL" id="JABBNB010000020">
    <property type="protein sequence ID" value="NMO03118.1"/>
    <property type="molecule type" value="Genomic_DNA"/>
</dbReference>
<sequence length="93" mass="10228">MAGGVRRPVRSAKVEGIRDWAASPEYQKYLDECAETELRGRVRSMGLRVSKIRSSTALNPQFRVFDPACHNAIVAEGDAEFCIDVLTSRDGAA</sequence>
<proteinExistence type="predicted"/>
<organism evidence="1 2">
    <name type="scientific">Gordonia asplenii</name>
    <dbReference type="NCBI Taxonomy" id="2725283"/>
    <lineage>
        <taxon>Bacteria</taxon>
        <taxon>Bacillati</taxon>
        <taxon>Actinomycetota</taxon>
        <taxon>Actinomycetes</taxon>
        <taxon>Mycobacteriales</taxon>
        <taxon>Gordoniaceae</taxon>
        <taxon>Gordonia</taxon>
    </lineage>
</organism>